<keyword evidence="17" id="KW-1185">Reference proteome</keyword>
<dbReference type="PROSITE" id="PS50090">
    <property type="entry name" value="MYB_LIKE"/>
    <property type="match status" value="1"/>
</dbReference>
<dbReference type="FunCoup" id="A0A7R8UDA1">
    <property type="interactions" value="1964"/>
</dbReference>
<gene>
    <name evidence="16" type="ORF">HERILL_LOCUS1912</name>
</gene>
<evidence type="ECO:0000256" key="10">
    <source>
        <dbReference type="SAM" id="Coils"/>
    </source>
</evidence>
<feature type="region of interest" description="Disordered" evidence="11">
    <location>
        <begin position="59"/>
        <end position="80"/>
    </location>
</feature>
<dbReference type="InterPro" id="IPR000330">
    <property type="entry name" value="SNF2_N"/>
</dbReference>
<name>A0A7R8UDA1_HERIL</name>
<dbReference type="InterPro" id="IPR001005">
    <property type="entry name" value="SANT/Myb"/>
</dbReference>
<evidence type="ECO:0000259" key="12">
    <source>
        <dbReference type="PROSITE" id="PS50090"/>
    </source>
</evidence>
<feature type="region of interest" description="Disordered" evidence="11">
    <location>
        <begin position="609"/>
        <end position="628"/>
    </location>
</feature>
<dbReference type="GO" id="GO:0004386">
    <property type="term" value="F:helicase activity"/>
    <property type="evidence" value="ECO:0007669"/>
    <property type="project" value="UniProtKB-KW"/>
</dbReference>
<keyword evidence="7" id="KW-0156">Chromatin regulator</keyword>
<keyword evidence="9" id="KW-0539">Nucleus</keyword>
<keyword evidence="5" id="KW-0347">Helicase</keyword>
<evidence type="ECO:0000256" key="1">
    <source>
        <dbReference type="ARBA" id="ARBA00004123"/>
    </source>
</evidence>
<dbReference type="GO" id="GO:0003677">
    <property type="term" value="F:DNA binding"/>
    <property type="evidence" value="ECO:0007669"/>
    <property type="project" value="UniProtKB-KW"/>
</dbReference>
<dbReference type="CDD" id="cd18793">
    <property type="entry name" value="SF2_C_SNF"/>
    <property type="match status" value="1"/>
</dbReference>
<feature type="compositionally biased region" description="Acidic residues" evidence="11">
    <location>
        <begin position="676"/>
        <end position="688"/>
    </location>
</feature>
<evidence type="ECO:0000256" key="7">
    <source>
        <dbReference type="ARBA" id="ARBA00022853"/>
    </source>
</evidence>
<dbReference type="Pfam" id="PF00176">
    <property type="entry name" value="SNF2-rel_dom"/>
    <property type="match status" value="1"/>
</dbReference>
<organism evidence="16 17">
    <name type="scientific">Hermetia illucens</name>
    <name type="common">Black soldier fly</name>
    <dbReference type="NCBI Taxonomy" id="343691"/>
    <lineage>
        <taxon>Eukaryota</taxon>
        <taxon>Metazoa</taxon>
        <taxon>Ecdysozoa</taxon>
        <taxon>Arthropoda</taxon>
        <taxon>Hexapoda</taxon>
        <taxon>Insecta</taxon>
        <taxon>Pterygota</taxon>
        <taxon>Neoptera</taxon>
        <taxon>Endopterygota</taxon>
        <taxon>Diptera</taxon>
        <taxon>Brachycera</taxon>
        <taxon>Stratiomyomorpha</taxon>
        <taxon>Stratiomyidae</taxon>
        <taxon>Hermetiinae</taxon>
        <taxon>Hermetia</taxon>
    </lineage>
</organism>
<protein>
    <recommendedName>
        <fullName evidence="18">Helicase domino</fullName>
    </recommendedName>
</protein>
<evidence type="ECO:0008006" key="18">
    <source>
        <dbReference type="Google" id="ProtNLM"/>
    </source>
</evidence>
<keyword evidence="3" id="KW-0547">Nucleotide-binding</keyword>
<dbReference type="GO" id="GO:0006338">
    <property type="term" value="P:chromatin remodeling"/>
    <property type="evidence" value="ECO:0007669"/>
    <property type="project" value="TreeGrafter"/>
</dbReference>
<dbReference type="EMBL" id="LR899009">
    <property type="protein sequence ID" value="CAD7078656.1"/>
    <property type="molecule type" value="Genomic_DNA"/>
</dbReference>
<feature type="domain" description="Helicase C-terminal" evidence="14">
    <location>
        <begin position="1498"/>
        <end position="1661"/>
    </location>
</feature>
<dbReference type="InterPro" id="IPR014001">
    <property type="entry name" value="Helicase_ATP-bd"/>
</dbReference>
<dbReference type="PANTHER" id="PTHR45685:SF1">
    <property type="entry name" value="HELICASE SRCAP"/>
    <property type="match status" value="1"/>
</dbReference>
<dbReference type="InParanoid" id="A0A7R8UDA1"/>
<dbReference type="InterPro" id="IPR001650">
    <property type="entry name" value="Helicase_C-like"/>
</dbReference>
<dbReference type="OrthoDB" id="372624at2759"/>
<dbReference type="PANTHER" id="PTHR45685">
    <property type="entry name" value="HELICASE SRCAP-RELATED"/>
    <property type="match status" value="1"/>
</dbReference>
<sequence length="2818" mass="314541">MSEADSAGGGHQGSSPVPPAVTNRRSTITTSNISKQQFHNQEHQIRSASGSAVLLGSAAHHSMTSCSSNDQQRNNNSQDQLQQPRLIETQANQYNYSFATSSCDSSAISTQISSTNPAPSISLSVPGANIENLLPRTSLQSKTLTSDRRSENSELSLSAARKRLRCEVSHRQQQNSSFVETPTVFTTSFINDLNTLKKRILEYKFARLRSIKEKYSDHVAELYFLQIGGNMMDFPSWRKKPPTPQYMIFTKSYPLDGNIFEEQSKNVPQLTTSSATLTSNSPKGAEIKIPSVGATPVAVSTTLPAAVVQLTQQGGTPISPDASTVLGIDKQQSSLVAGNVNPQSANSVNTGTVIGSQDHFSVKAKQEVYVMQRISELQREGLWTEKRLPKLQEPSRPKAHWDYLLEEMVWLAADFAQERKWKKSAAKKCARMVQKYFQDKVSAVQKAEKAQEIHLKRVAAFIAKEVKLFWSNVEKLVEYKHQTKLEEKRKKALDQHLSFIVDQTEKFSQQLAEGMNRTVVGTSTAPSITSSQISSPKHQQFSDEEFCPTNEMSEDDEETIAKAEAEAVNVNEEVAALQRESTMDIDDFLKALPKNYLENRIKISLDSSLSSDNDEEFEANENSSDCEDTIKEQEGEEMDVDHKKELEELNAENEMSLDDLLAKYKGLTRIDKEQMEIDSDDEELDDNEKSDSSNLSTNSEEFFSDESSSDEESENNGGTLESLLHTEQGSQSEADNDLINDAAAIAESIQPKGNTLSSTNVVTPVPFLLKHSLREYQHIGLDWLVTMHERKLNGILADEMGLGKTIQTIALLAHLACVKGNWGPHLIVVPSSVMLNWEMEFKKWCPGFKILTYYGTQKERKQKRVGWTKPNAFHVCITSYKLVIQDQQSFRRKKWKYLILDEAQNIKNFKSQRWQLLLNFQTERRLLLTGTPLQNNLMELWSLMHFLMPHVFQSHCEFREWFSNPMTGMIEGNSEYNDSIIKRLHKVLRPFLLRRLKSEVEKQMPKKYEHVVLCRLSKRQRYLYDDFMSRTKTRETLACGNLLSVINVLMQLRKVCNHPNLFEVRPTNSPFQMEGIVYRTASLVCNMLDYDPFKNVDLYSLNLKLLQLEEILTAYVSHRFKKLATPRKLIEEVDSLPECPPLCPAGKYKFHIRIKDTRIKGNLVNNSGVKAGTSPAMKTEGNRLIPVINIDKRASNNEESDNRYSFPIITSPSSSEFSGASNARADCGTMSNLCEGDLTQKTTSEQGILRAPSGSSSCIPQNGQRLPINKCTSDSFHIKQSAESSCNLKTSKSCSQNLVSTLAHQFKSNSLPSIINNKRMSRENYDSSFHFVEREKITKERRRNKLQLLARINERRCDSTPIYGADFRQSMQSQMEPNKYLKYSTWRSRSFTNCRLASLRKDCWSLSTLMKSYEDRISEMIDIITSYVLFVPAVSAPPPFLQVGHLHPFTMNENIRRDSTVRSALSRKLALLHPVISAMNTQFPDPRLIQYDCGKLQTLDKLLRKLKQEGHRVLIFTQMTKMLDVLESFLNYHGHIYLRLDGTTRIEQRQILMERFNGDKRIFAFILSTRSGGVGVNLTGADTVIFYDSDWNPTMDAQAQDRCHRIGQTRDVHIYRLVSEKNDRRKYFEESKSKTSASTAIQDLFQVGLEDDANVRLSELLERDRERRQRLQDNLHQAIACTGSGDEKTVLGAFETALAAAEDDLDVEAATTAKAEAAADLAEFDENIPLDDVVDKIPEKSKVDLELQNLVEQLSPIERYAMRFVEETGGAWTAEQLRAAEAEIEQQKREWEANRLATLQKEEELRKIENQNEDFITYSREDAKNQIWVSNNIHAEMPIWCPPTPPQNDNDIYIDYSLSFLYESDIMPESHLPPIYVKREYKRSRTEAGFSGEARRAPKIRKEDNYFAPRSLFDRPSPALAKLRRDLKLQRYRGIFKPNLQIPGLKQPLSLKPLTEPEGMTEWCIYEDVAILHVLQNLQGLPLNLMLLSPGHTPNWDLVADTVNQLSRTYRSPKQCRYRYEAVIVPREEGKLLESPKKQKKVKGQTKSPIVKSGVRTMRTSQFFVGDNNNSFSKLSKLKFENIKAAYLKKAPPPKQVFGTQAQKNSKHAAVLSEFGVVNYDCPLNPIDIALKKAEKLKEKQRNNLTIPISAQPQEAQQSITVQQQSTIVVQQPPQAANVTQQQVAQIMQTSPLQRPNSQVAVHQPTSQLVKAIVTPSAGIVAGQVQQIAPPGVQHVQVQQTQLQPSGNVTPSSVSVVLSTPVSTLSSVHQTSQSTQIVSLQQQPNTSAPTVVTQTQNPTLVQTISTQSLPQVPNTTIPQLNASTLRAQRIVATPGQLQEVVLQQRPNSQSPTIVSMSGLAQGVAQPQLQTTQLRLAQQVIAKGIAVGSLQQTGKLTNQPTAIQLYRQQPIRQHLKVLQTSSGQGSTTVVQTAGGQTALINAGGTIIQGGIVPSGQTVQVQGQKITTVTGTNVGSSGVVTSVATVQVAPVQGRTQFIKQIGTSGKQTITRQVSDNEMLLVKRPIIGQPKSQVVTQSPIYAQGSVQVQQPGTSGQQQIAALVKTSQGTVAASVGMTLSQLKPGSIKVTMANQSQVRQLQLQQQIAIAQQRKAGKTQIAQMTGKTGVPTQLIVQNSKNLTNSVTVQQIQQVIRHAQPGASIGGQLVLGKTSVGRVIPVSVASQSNARQTIQVVSAASAQALASGNIRTHVANTSNLANTIKVATNAAQVQTQQAIINALQQSQQSQQRQSGSPVRLQTSGASLVAVPLQQVQSTATIASTSGGTVDVVALAHQQQQQTTQQQVRTLVKKRLLSFRSEKEQQ</sequence>
<evidence type="ECO:0000256" key="2">
    <source>
        <dbReference type="ARBA" id="ARBA00009220"/>
    </source>
</evidence>
<comment type="subcellular location">
    <subcellularLocation>
        <location evidence="1">Nucleus</location>
    </subcellularLocation>
</comment>
<evidence type="ECO:0000313" key="17">
    <source>
        <dbReference type="Proteomes" id="UP000594454"/>
    </source>
</evidence>
<feature type="compositionally biased region" description="Acidic residues" evidence="11">
    <location>
        <begin position="612"/>
        <end position="627"/>
    </location>
</feature>
<accession>A0A7R8UDA1</accession>
<feature type="domain" description="Helicase ATP-binding" evidence="13">
    <location>
        <begin position="785"/>
        <end position="950"/>
    </location>
</feature>
<proteinExistence type="inferred from homology"/>
<reference evidence="16 17" key="1">
    <citation type="submission" date="2020-11" db="EMBL/GenBank/DDBJ databases">
        <authorList>
            <person name="Wallbank WR R."/>
            <person name="Pardo Diaz C."/>
            <person name="Kozak K."/>
            <person name="Martin S."/>
            <person name="Jiggins C."/>
            <person name="Moest M."/>
            <person name="Warren A I."/>
            <person name="Generalovic N T."/>
            <person name="Byers J.R.P. K."/>
            <person name="Montejo-Kovacevich G."/>
            <person name="Yen C E."/>
        </authorList>
    </citation>
    <scope>NUCLEOTIDE SEQUENCE [LARGE SCALE GENOMIC DNA]</scope>
</reference>
<dbReference type="InterPro" id="IPR027417">
    <property type="entry name" value="P-loop_NTPase"/>
</dbReference>
<dbReference type="PROSITE" id="PS51204">
    <property type="entry name" value="HSA"/>
    <property type="match status" value="1"/>
</dbReference>
<feature type="domain" description="Myb-like" evidence="12">
    <location>
        <begin position="1963"/>
        <end position="2024"/>
    </location>
</feature>
<evidence type="ECO:0000256" key="6">
    <source>
        <dbReference type="ARBA" id="ARBA00022840"/>
    </source>
</evidence>
<dbReference type="Pfam" id="PF00271">
    <property type="entry name" value="Helicase_C"/>
    <property type="match status" value="1"/>
</dbReference>
<keyword evidence="4" id="KW-0378">Hydrolase</keyword>
<keyword evidence="6" id="KW-0067">ATP-binding</keyword>
<dbReference type="GO" id="GO:0000812">
    <property type="term" value="C:Swr1 complex"/>
    <property type="evidence" value="ECO:0007669"/>
    <property type="project" value="TreeGrafter"/>
</dbReference>
<dbReference type="GO" id="GO:0005524">
    <property type="term" value="F:ATP binding"/>
    <property type="evidence" value="ECO:0007669"/>
    <property type="project" value="UniProtKB-KW"/>
</dbReference>
<feature type="compositionally biased region" description="Acidic residues" evidence="11">
    <location>
        <begin position="702"/>
        <end position="714"/>
    </location>
</feature>
<keyword evidence="10" id="KW-0175">Coiled coil</keyword>
<evidence type="ECO:0000313" key="16">
    <source>
        <dbReference type="EMBL" id="CAD7078656.1"/>
    </source>
</evidence>
<feature type="coiled-coil region" evidence="10">
    <location>
        <begin position="553"/>
        <end position="580"/>
    </location>
</feature>
<dbReference type="GO" id="GO:0016887">
    <property type="term" value="F:ATP hydrolysis activity"/>
    <property type="evidence" value="ECO:0007669"/>
    <property type="project" value="TreeGrafter"/>
</dbReference>
<dbReference type="SUPFAM" id="SSF52540">
    <property type="entry name" value="P-loop containing nucleoside triphosphate hydrolases"/>
    <property type="match status" value="2"/>
</dbReference>
<evidence type="ECO:0000259" key="14">
    <source>
        <dbReference type="PROSITE" id="PS51194"/>
    </source>
</evidence>
<dbReference type="Pfam" id="PF07529">
    <property type="entry name" value="HSA"/>
    <property type="match status" value="1"/>
</dbReference>
<evidence type="ECO:0000256" key="8">
    <source>
        <dbReference type="ARBA" id="ARBA00023125"/>
    </source>
</evidence>
<keyword evidence="8" id="KW-0238">DNA-binding</keyword>
<feature type="domain" description="HSA" evidence="15">
    <location>
        <begin position="388"/>
        <end position="460"/>
    </location>
</feature>
<dbReference type="FunFam" id="1.20.120.850:FF:000012">
    <property type="entry name" value="protein PHOTOPERIOD-INDEPENDENT EARLY FLOWERING 1 isoform X3"/>
    <property type="match status" value="1"/>
</dbReference>
<dbReference type="InterPro" id="IPR038718">
    <property type="entry name" value="SNF2-like_sf"/>
</dbReference>
<dbReference type="CDD" id="cd18003">
    <property type="entry name" value="DEXQc_SRCAP"/>
    <property type="match status" value="1"/>
</dbReference>
<dbReference type="FunFam" id="3.40.50.10810:FF:000005">
    <property type="entry name" value="Photoperiod-independent early flowering 1"/>
    <property type="match status" value="1"/>
</dbReference>
<evidence type="ECO:0000256" key="4">
    <source>
        <dbReference type="ARBA" id="ARBA00022801"/>
    </source>
</evidence>
<dbReference type="InterPro" id="IPR050520">
    <property type="entry name" value="INO80/SWR1_helicase"/>
</dbReference>
<dbReference type="GO" id="GO:0042393">
    <property type="term" value="F:histone binding"/>
    <property type="evidence" value="ECO:0007669"/>
    <property type="project" value="TreeGrafter"/>
</dbReference>
<feature type="coiled-coil region" evidence="10">
    <location>
        <begin position="1774"/>
        <end position="1814"/>
    </location>
</feature>
<dbReference type="SMART" id="SM00490">
    <property type="entry name" value="HELICc"/>
    <property type="match status" value="1"/>
</dbReference>
<dbReference type="Gene3D" id="1.20.120.850">
    <property type="entry name" value="SWI2/SNF2 ATPases, N-terminal domain"/>
    <property type="match status" value="1"/>
</dbReference>
<dbReference type="InterPro" id="IPR014012">
    <property type="entry name" value="HSA_dom"/>
</dbReference>
<dbReference type="PROSITE" id="PS51194">
    <property type="entry name" value="HELICASE_CTER"/>
    <property type="match status" value="1"/>
</dbReference>
<dbReference type="SMART" id="SM00487">
    <property type="entry name" value="DEXDc"/>
    <property type="match status" value="1"/>
</dbReference>
<dbReference type="InterPro" id="IPR049730">
    <property type="entry name" value="SNF2/RAD54-like_C"/>
</dbReference>
<dbReference type="Gene3D" id="3.40.50.300">
    <property type="entry name" value="P-loop containing nucleotide triphosphate hydrolases"/>
    <property type="match status" value="1"/>
</dbReference>
<evidence type="ECO:0000259" key="15">
    <source>
        <dbReference type="PROSITE" id="PS51204"/>
    </source>
</evidence>
<feature type="region of interest" description="Disordered" evidence="11">
    <location>
        <begin position="1"/>
        <end position="23"/>
    </location>
</feature>
<dbReference type="SMART" id="SM00573">
    <property type="entry name" value="HSA"/>
    <property type="match status" value="1"/>
</dbReference>
<dbReference type="Gene3D" id="3.40.50.10810">
    <property type="entry name" value="Tandem AAA-ATPase domain"/>
    <property type="match status" value="1"/>
</dbReference>
<evidence type="ECO:0000259" key="13">
    <source>
        <dbReference type="PROSITE" id="PS51192"/>
    </source>
</evidence>
<evidence type="ECO:0000256" key="11">
    <source>
        <dbReference type="SAM" id="MobiDB-lite"/>
    </source>
</evidence>
<feature type="region of interest" description="Disordered" evidence="11">
    <location>
        <begin position="673"/>
        <end position="718"/>
    </location>
</feature>
<dbReference type="PROSITE" id="PS51192">
    <property type="entry name" value="HELICASE_ATP_BIND_1"/>
    <property type="match status" value="1"/>
</dbReference>
<evidence type="ECO:0000256" key="5">
    <source>
        <dbReference type="ARBA" id="ARBA00022806"/>
    </source>
</evidence>
<comment type="similarity">
    <text evidence="2">Belongs to the SNF2/RAD54 helicase family. SWR1 subfamily.</text>
</comment>
<dbReference type="Proteomes" id="UP000594454">
    <property type="component" value="Chromosome 1"/>
</dbReference>
<evidence type="ECO:0000256" key="9">
    <source>
        <dbReference type="ARBA" id="ARBA00023242"/>
    </source>
</evidence>
<evidence type="ECO:0000256" key="3">
    <source>
        <dbReference type="ARBA" id="ARBA00022741"/>
    </source>
</evidence>